<dbReference type="GO" id="GO:0044874">
    <property type="term" value="P:lipoprotein localization to outer membrane"/>
    <property type="evidence" value="ECO:0007669"/>
    <property type="project" value="UniProtKB-UniRule"/>
</dbReference>
<evidence type="ECO:0000256" key="2">
    <source>
        <dbReference type="ARBA" id="ARBA00007615"/>
    </source>
</evidence>
<dbReference type="InterPro" id="IPR018323">
    <property type="entry name" value="OM_lipoprot_carrier_LolA_Pbac"/>
</dbReference>
<accession>A0A368HI04</accession>
<dbReference type="Pfam" id="PF03548">
    <property type="entry name" value="LolA"/>
    <property type="match status" value="1"/>
</dbReference>
<dbReference type="Proteomes" id="UP000253250">
    <property type="component" value="Unassembled WGS sequence"/>
</dbReference>
<dbReference type="Gene3D" id="2.50.20.10">
    <property type="entry name" value="Lipoprotein localisation LolA/LolB/LppX"/>
    <property type="match status" value="1"/>
</dbReference>
<sequence>MMGRRFLRIVLWWTVLVPAPVLGADLARFFATVHTLHGRFTQIVRDRHGHVVSRGHGQVWLERPGRFRWDYAAPYREQIVGHGRQVWLYDPGLAQATRYKASAALGRTPALLLAGDGHLSGLFAVQTLADHDGLRWVRLRPRGRGQGFRWIRIGYRGVRIRRIVVADAMGQTTDIRLHDLHWNMTLPSSTFHFRPPPHTAIVYQ</sequence>
<organism evidence="11 12">
    <name type="scientific">Acidiferrobacter thiooxydans</name>
    <dbReference type="NCBI Taxonomy" id="163359"/>
    <lineage>
        <taxon>Bacteria</taxon>
        <taxon>Pseudomonadati</taxon>
        <taxon>Pseudomonadota</taxon>
        <taxon>Gammaproteobacteria</taxon>
        <taxon>Acidiferrobacterales</taxon>
        <taxon>Acidiferrobacteraceae</taxon>
        <taxon>Acidiferrobacter</taxon>
    </lineage>
</organism>
<evidence type="ECO:0000256" key="4">
    <source>
        <dbReference type="ARBA" id="ARBA00014035"/>
    </source>
</evidence>
<dbReference type="GO" id="GO:0042597">
    <property type="term" value="C:periplasmic space"/>
    <property type="evidence" value="ECO:0007669"/>
    <property type="project" value="UniProtKB-SubCell"/>
</dbReference>
<name>A0A368HI04_9GAMM</name>
<evidence type="ECO:0000256" key="8">
    <source>
        <dbReference type="ARBA" id="ARBA00022927"/>
    </source>
</evidence>
<gene>
    <name evidence="10 11" type="primary">lolA</name>
    <name evidence="11" type="ORF">C4900_04470</name>
</gene>
<keyword evidence="8 10" id="KW-0653">Protein transport</keyword>
<dbReference type="RefSeq" id="WP_083995927.1">
    <property type="nucleotide sequence ID" value="NZ_CP080624.1"/>
</dbReference>
<reference evidence="11 12" key="1">
    <citation type="submission" date="2018-02" db="EMBL/GenBank/DDBJ databases">
        <title>Insights into the biology of acidophilic members of the Acidiferrobacteraceae family derived from comparative genomic analyses.</title>
        <authorList>
            <person name="Issotta F."/>
            <person name="Thyssen C."/>
            <person name="Mena C."/>
            <person name="Moya A."/>
            <person name="Bellenberg S."/>
            <person name="Sproer C."/>
            <person name="Covarrubias P.C."/>
            <person name="Sand W."/>
            <person name="Quatrini R."/>
            <person name="Vera M."/>
        </authorList>
    </citation>
    <scope>NUCLEOTIDE SEQUENCE [LARGE SCALE GENOMIC DNA]</scope>
    <source>
        <strain evidence="12">m-1</strain>
    </source>
</reference>
<keyword evidence="6" id="KW-0732">Signal</keyword>
<keyword evidence="9 10" id="KW-0143">Chaperone</keyword>
<dbReference type="PANTHER" id="PTHR35869:SF1">
    <property type="entry name" value="OUTER-MEMBRANE LIPOPROTEIN CARRIER PROTEIN"/>
    <property type="match status" value="1"/>
</dbReference>
<protein>
    <recommendedName>
        <fullName evidence="4 10">Outer-membrane lipoprotein carrier protein</fullName>
    </recommendedName>
</protein>
<evidence type="ECO:0000256" key="6">
    <source>
        <dbReference type="ARBA" id="ARBA00022729"/>
    </source>
</evidence>
<comment type="similarity">
    <text evidence="2 10">Belongs to the LolA family.</text>
</comment>
<evidence type="ECO:0000256" key="7">
    <source>
        <dbReference type="ARBA" id="ARBA00022764"/>
    </source>
</evidence>
<dbReference type="NCBIfam" id="TIGR00547">
    <property type="entry name" value="lolA"/>
    <property type="match status" value="1"/>
</dbReference>
<dbReference type="OrthoDB" id="9787361at2"/>
<keyword evidence="11" id="KW-0449">Lipoprotein</keyword>
<keyword evidence="5 10" id="KW-0813">Transport</keyword>
<comment type="caution">
    <text evidence="11">The sequence shown here is derived from an EMBL/GenBank/DDBJ whole genome shotgun (WGS) entry which is preliminary data.</text>
</comment>
<dbReference type="PANTHER" id="PTHR35869">
    <property type="entry name" value="OUTER-MEMBRANE LIPOPROTEIN CARRIER PROTEIN"/>
    <property type="match status" value="1"/>
</dbReference>
<proteinExistence type="inferred from homology"/>
<comment type="subcellular location">
    <subcellularLocation>
        <location evidence="1 10">Periplasm</location>
    </subcellularLocation>
</comment>
<keyword evidence="7 10" id="KW-0574">Periplasm</keyword>
<evidence type="ECO:0000256" key="9">
    <source>
        <dbReference type="ARBA" id="ARBA00023186"/>
    </source>
</evidence>
<dbReference type="CDD" id="cd16325">
    <property type="entry name" value="LolA"/>
    <property type="match status" value="1"/>
</dbReference>
<dbReference type="InterPro" id="IPR029046">
    <property type="entry name" value="LolA/LolB/LppX"/>
</dbReference>
<evidence type="ECO:0000313" key="12">
    <source>
        <dbReference type="Proteomes" id="UP000253250"/>
    </source>
</evidence>
<evidence type="ECO:0000256" key="10">
    <source>
        <dbReference type="HAMAP-Rule" id="MF_00240"/>
    </source>
</evidence>
<dbReference type="AlphaFoldDB" id="A0A368HI04"/>
<evidence type="ECO:0000256" key="3">
    <source>
        <dbReference type="ARBA" id="ARBA00011245"/>
    </source>
</evidence>
<comment type="function">
    <text evidence="10">Participates in the translocation of lipoproteins from the inner membrane to the outer membrane. Only forms a complex with a lipoprotein if the residue after the N-terminal Cys is not an aspartate (The Asp acts as a targeting signal to indicate that the lipoprotein should stay in the inner membrane).</text>
</comment>
<dbReference type="GO" id="GO:0042953">
    <property type="term" value="P:lipoprotein transport"/>
    <property type="evidence" value="ECO:0007669"/>
    <property type="project" value="InterPro"/>
</dbReference>
<dbReference type="HAMAP" id="MF_00240">
    <property type="entry name" value="LolA"/>
    <property type="match status" value="1"/>
</dbReference>
<dbReference type="EMBL" id="PSYR01000001">
    <property type="protein sequence ID" value="RCN59006.1"/>
    <property type="molecule type" value="Genomic_DNA"/>
</dbReference>
<comment type="subunit">
    <text evidence="3 10">Monomer.</text>
</comment>
<keyword evidence="12" id="KW-1185">Reference proteome</keyword>
<evidence type="ECO:0000256" key="5">
    <source>
        <dbReference type="ARBA" id="ARBA00022448"/>
    </source>
</evidence>
<evidence type="ECO:0000313" key="11">
    <source>
        <dbReference type="EMBL" id="RCN59006.1"/>
    </source>
</evidence>
<evidence type="ECO:0000256" key="1">
    <source>
        <dbReference type="ARBA" id="ARBA00004418"/>
    </source>
</evidence>
<dbReference type="InterPro" id="IPR004564">
    <property type="entry name" value="OM_lipoprot_carrier_LolA-like"/>
</dbReference>
<dbReference type="SUPFAM" id="SSF89392">
    <property type="entry name" value="Prokaryotic lipoproteins and lipoprotein localization factors"/>
    <property type="match status" value="1"/>
</dbReference>